<proteinExistence type="predicted"/>
<keyword evidence="2" id="KW-1185">Reference proteome</keyword>
<protein>
    <submittedName>
        <fullName evidence="1">Uncharacterized protein</fullName>
    </submittedName>
</protein>
<comment type="caution">
    <text evidence="1">The sequence shown here is derived from an EMBL/GenBank/DDBJ whole genome shotgun (WGS) entry which is preliminary data.</text>
</comment>
<dbReference type="Proteomes" id="UP001642484">
    <property type="component" value="Unassembled WGS sequence"/>
</dbReference>
<organism evidence="1 2">
    <name type="scientific">Durusdinium trenchii</name>
    <dbReference type="NCBI Taxonomy" id="1381693"/>
    <lineage>
        <taxon>Eukaryota</taxon>
        <taxon>Sar</taxon>
        <taxon>Alveolata</taxon>
        <taxon>Dinophyceae</taxon>
        <taxon>Suessiales</taxon>
        <taxon>Symbiodiniaceae</taxon>
        <taxon>Durusdinium</taxon>
    </lineage>
</organism>
<reference evidence="1 2" key="1">
    <citation type="submission" date="2024-02" db="EMBL/GenBank/DDBJ databases">
        <authorList>
            <person name="Chen Y."/>
            <person name="Shah S."/>
            <person name="Dougan E. K."/>
            <person name="Thang M."/>
            <person name="Chan C."/>
        </authorList>
    </citation>
    <scope>NUCLEOTIDE SEQUENCE [LARGE SCALE GENOMIC DNA]</scope>
</reference>
<evidence type="ECO:0000313" key="1">
    <source>
        <dbReference type="EMBL" id="CAK8988799.1"/>
    </source>
</evidence>
<dbReference type="EMBL" id="CAXAMN010000459">
    <property type="protein sequence ID" value="CAK8988799.1"/>
    <property type="molecule type" value="Genomic_DNA"/>
</dbReference>
<sequence length="268" mass="28921">MVSGQDGCLERQPFGRVTKSPNGLAVSARCSRSVQSKWCPMWSTSTCTAKLGEFFLCAPGSQIGALQCLFYTNSSNSWAVWDPSDLVECPTSFPTMVSSGDGSLSSLLQLKMEPADLSMSCTEVLNGGQDRWLVEPTSSDAEDFRLRNSAPVHPYDDTMCMSMADDASLSMSKCEAKDERQIFTASGLRHNLRQSLNHFKKSTGTLQAADGKQPLVDAAFTRDCGSYALSNLSFSDNKSKMEGCGVSSAMQEKHHAAGFAELGGTQSK</sequence>
<evidence type="ECO:0000313" key="2">
    <source>
        <dbReference type="Proteomes" id="UP001642484"/>
    </source>
</evidence>
<gene>
    <name evidence="1" type="ORF">CCMP2556_LOCUS1405</name>
</gene>
<name>A0ABP0HEZ9_9DINO</name>
<accession>A0ABP0HEZ9</accession>